<dbReference type="OrthoDB" id="374307at2157"/>
<protein>
    <submittedName>
        <fullName evidence="2">Uncharacterized protein</fullName>
    </submittedName>
</protein>
<dbReference type="EMBL" id="FOIW01000003">
    <property type="protein sequence ID" value="SEW23277.1"/>
    <property type="molecule type" value="Genomic_DNA"/>
</dbReference>
<feature type="coiled-coil region" evidence="1">
    <location>
        <begin position="12"/>
        <end position="39"/>
    </location>
</feature>
<dbReference type="AlphaFoldDB" id="A0A1I0Q8C6"/>
<name>A0A1I0Q8C6_9EURY</name>
<sequence>MVSRKVYLKRKREILHRVLTNIQKELARVNRELKQLERGDERGTRS</sequence>
<keyword evidence="1" id="KW-0175">Coiled coil</keyword>
<proteinExistence type="predicted"/>
<dbReference type="RefSeq" id="WP_157628410.1">
    <property type="nucleotide sequence ID" value="NZ_CP015105.1"/>
</dbReference>
<evidence type="ECO:0000313" key="2">
    <source>
        <dbReference type="EMBL" id="SEW23277.1"/>
    </source>
</evidence>
<reference evidence="2 3" key="1">
    <citation type="submission" date="2016-10" db="EMBL/GenBank/DDBJ databases">
        <authorList>
            <person name="de Groot N.N."/>
        </authorList>
    </citation>
    <scope>NUCLEOTIDE SEQUENCE [LARGE SCALE GENOMIC DNA]</scope>
    <source>
        <strain evidence="2 3">OGL-20</strain>
    </source>
</reference>
<evidence type="ECO:0000256" key="1">
    <source>
        <dbReference type="SAM" id="Coils"/>
    </source>
</evidence>
<gene>
    <name evidence="2" type="ORF">SAMN05216170_2297</name>
</gene>
<dbReference type="Proteomes" id="UP000182125">
    <property type="component" value="Unassembled WGS sequence"/>
</dbReference>
<organism evidence="2 3">
    <name type="scientific">Thermococcus thioreducens</name>
    <dbReference type="NCBI Taxonomy" id="277988"/>
    <lineage>
        <taxon>Archaea</taxon>
        <taxon>Methanobacteriati</taxon>
        <taxon>Methanobacteriota</taxon>
        <taxon>Thermococci</taxon>
        <taxon>Thermococcales</taxon>
        <taxon>Thermococcaceae</taxon>
        <taxon>Thermococcus</taxon>
    </lineage>
</organism>
<dbReference type="GeneID" id="43371860"/>
<accession>A0A1I0Q8C6</accession>
<evidence type="ECO:0000313" key="3">
    <source>
        <dbReference type="Proteomes" id="UP000182125"/>
    </source>
</evidence>